<feature type="compositionally biased region" description="Polar residues" evidence="1">
    <location>
        <begin position="53"/>
        <end position="64"/>
    </location>
</feature>
<organism evidence="2 3">
    <name type="scientific">Legionella bononiensis</name>
    <dbReference type="NCBI Taxonomy" id="2793102"/>
    <lineage>
        <taxon>Bacteria</taxon>
        <taxon>Pseudomonadati</taxon>
        <taxon>Pseudomonadota</taxon>
        <taxon>Gammaproteobacteria</taxon>
        <taxon>Legionellales</taxon>
        <taxon>Legionellaceae</taxon>
        <taxon>Legionella</taxon>
    </lineage>
</organism>
<protein>
    <submittedName>
        <fullName evidence="2">Uncharacterized protein</fullName>
    </submittedName>
</protein>
<dbReference type="Proteomes" id="UP000809910">
    <property type="component" value="Unassembled WGS sequence"/>
</dbReference>
<comment type="caution">
    <text evidence="2">The sequence shown here is derived from an EMBL/GenBank/DDBJ whole genome shotgun (WGS) entry which is preliminary data.</text>
</comment>
<proteinExistence type="predicted"/>
<reference evidence="2 3" key="1">
    <citation type="submission" date="2020-12" db="EMBL/GenBank/DDBJ databases">
        <title>WGS of Legionella: environmental sample.</title>
        <authorList>
            <person name="Cristino S."/>
            <person name="Girolamini L."/>
            <person name="Salaris S."/>
            <person name="Pascale M.R."/>
            <person name="Mazzotta M."/>
            <person name="Orsini M."/>
            <person name="Grottola A."/>
        </authorList>
    </citation>
    <scope>NUCLEOTIDE SEQUENCE [LARGE SCALE GENOMIC DNA]</scope>
    <source>
        <strain evidence="2 3">30cs62</strain>
    </source>
</reference>
<gene>
    <name evidence="2" type="ORF">I5282_07515</name>
</gene>
<sequence length="512" mass="59220">MKERRENQSNASKLEKTDSSDAHIASLPPQEMMQDKVASEQQTTKSRPKASPLASSISKAYSPTKQLTHEEIRAHNTFGFFESLRNGAYEMAPSLFTKPNSSDYKAKEFFYLHKKMQQERTQINSTVNILRSSIIENPKSAKSAQLFTKLNQDILRYQQTKQQVYELYQSYLSFSDAEKESYWKRVTGYKDVTQTLELFDKMHKLLQSPEDERFETLDADFFLAFHDDQGQVLMAELLTGIERHGVDFKVKHGNAIQVEPTPKDGFNISDLSAQTGWSYNDFDDWANLSVDEFFVQLQKQMKPGSPEALGNITLAYAQEGSVPFGYTVDKDGKAQSYLVETYVTFLHELGHAAAILRGDFFDNQAPLPRQLMHYHQLEEFLNIRFRTINETTLDPLGIERVGHTGIEFQSLKQMQLEDLRGRWGEEFLIDQTQEEINMDRIATDQLKENGVIWQPTKPDAEHMEMKQNLEKSKHAEIKNYRKMMFELRENEKENVLDNEDDLKRSSSMSLSF</sequence>
<feature type="region of interest" description="Disordered" evidence="1">
    <location>
        <begin position="489"/>
        <end position="512"/>
    </location>
</feature>
<keyword evidence="3" id="KW-1185">Reference proteome</keyword>
<name>A0ABS1WAN1_9GAMM</name>
<evidence type="ECO:0000256" key="1">
    <source>
        <dbReference type="SAM" id="MobiDB-lite"/>
    </source>
</evidence>
<dbReference type="EMBL" id="JADWVN010000013">
    <property type="protein sequence ID" value="MBL7526418.1"/>
    <property type="molecule type" value="Genomic_DNA"/>
</dbReference>
<dbReference type="RefSeq" id="WP_203110390.1">
    <property type="nucleotide sequence ID" value="NZ_JADOBG010000015.1"/>
</dbReference>
<accession>A0ABS1WAN1</accession>
<evidence type="ECO:0000313" key="3">
    <source>
        <dbReference type="Proteomes" id="UP000809910"/>
    </source>
</evidence>
<evidence type="ECO:0000313" key="2">
    <source>
        <dbReference type="EMBL" id="MBL7526418.1"/>
    </source>
</evidence>
<feature type="region of interest" description="Disordered" evidence="1">
    <location>
        <begin position="1"/>
        <end position="64"/>
    </location>
</feature>
<feature type="compositionally biased region" description="Basic and acidic residues" evidence="1">
    <location>
        <begin position="1"/>
        <end position="21"/>
    </location>
</feature>